<proteinExistence type="predicted"/>
<evidence type="ECO:0000313" key="2">
    <source>
        <dbReference type="Proteomes" id="UP000316426"/>
    </source>
</evidence>
<dbReference type="EMBL" id="CP036349">
    <property type="protein sequence ID" value="QDV74790.1"/>
    <property type="molecule type" value="Genomic_DNA"/>
</dbReference>
<name>A0A518KAI2_9BACT</name>
<dbReference type="Proteomes" id="UP000316426">
    <property type="component" value="Chromosome"/>
</dbReference>
<keyword evidence="2" id="KW-1185">Reference proteome</keyword>
<dbReference type="RefSeq" id="WP_145113504.1">
    <property type="nucleotide sequence ID" value="NZ_CP036349.1"/>
</dbReference>
<gene>
    <name evidence="1" type="ORF">Spa11_29980</name>
</gene>
<accession>A0A518KAI2</accession>
<dbReference type="KEGG" id="bmei:Spa11_29980"/>
<protein>
    <submittedName>
        <fullName evidence="1">Uncharacterized protein</fullName>
    </submittedName>
</protein>
<organism evidence="1 2">
    <name type="scientific">Botrimarina mediterranea</name>
    <dbReference type="NCBI Taxonomy" id="2528022"/>
    <lineage>
        <taxon>Bacteria</taxon>
        <taxon>Pseudomonadati</taxon>
        <taxon>Planctomycetota</taxon>
        <taxon>Planctomycetia</taxon>
        <taxon>Pirellulales</taxon>
        <taxon>Lacipirellulaceae</taxon>
        <taxon>Botrimarina</taxon>
    </lineage>
</organism>
<evidence type="ECO:0000313" key="1">
    <source>
        <dbReference type="EMBL" id="QDV74790.1"/>
    </source>
</evidence>
<sequence length="81" mass="8665">MRATDSHPIEIQSITVYDAEGVASEGLTVAQPTDLENVGVRDYLLMSKVTGATTAGTYRVVLSWIGVDEEEKSGGIRIVVP</sequence>
<dbReference type="AlphaFoldDB" id="A0A518KAI2"/>
<reference evidence="1 2" key="1">
    <citation type="submission" date="2019-02" db="EMBL/GenBank/DDBJ databases">
        <title>Deep-cultivation of Planctomycetes and their phenomic and genomic characterization uncovers novel biology.</title>
        <authorList>
            <person name="Wiegand S."/>
            <person name="Jogler M."/>
            <person name="Boedeker C."/>
            <person name="Pinto D."/>
            <person name="Vollmers J."/>
            <person name="Rivas-Marin E."/>
            <person name="Kohn T."/>
            <person name="Peeters S.H."/>
            <person name="Heuer A."/>
            <person name="Rast P."/>
            <person name="Oberbeckmann S."/>
            <person name="Bunk B."/>
            <person name="Jeske O."/>
            <person name="Meyerdierks A."/>
            <person name="Storesund J.E."/>
            <person name="Kallscheuer N."/>
            <person name="Luecker S."/>
            <person name="Lage O.M."/>
            <person name="Pohl T."/>
            <person name="Merkel B.J."/>
            <person name="Hornburger P."/>
            <person name="Mueller R.-W."/>
            <person name="Bruemmer F."/>
            <person name="Labrenz M."/>
            <person name="Spormann A.M."/>
            <person name="Op den Camp H."/>
            <person name="Overmann J."/>
            <person name="Amann R."/>
            <person name="Jetten M.S.M."/>
            <person name="Mascher T."/>
            <person name="Medema M.H."/>
            <person name="Devos D.P."/>
            <person name="Kaster A.-K."/>
            <person name="Ovreas L."/>
            <person name="Rohde M."/>
            <person name="Galperin M.Y."/>
            <person name="Jogler C."/>
        </authorList>
    </citation>
    <scope>NUCLEOTIDE SEQUENCE [LARGE SCALE GENOMIC DNA]</scope>
    <source>
        <strain evidence="1 2">Spa11</strain>
    </source>
</reference>